<keyword evidence="1" id="KW-0808">Transferase</keyword>
<dbReference type="SUPFAM" id="SSF53756">
    <property type="entry name" value="UDP-Glycosyltransferase/glycogen phosphorylase"/>
    <property type="match status" value="1"/>
</dbReference>
<feature type="domain" description="Glycosyl transferase family 1" evidence="2">
    <location>
        <begin position="195"/>
        <end position="354"/>
    </location>
</feature>
<evidence type="ECO:0000313" key="4">
    <source>
        <dbReference type="EMBL" id="MES1919647.1"/>
    </source>
</evidence>
<keyword evidence="1" id="KW-0328">Glycosyltransferase</keyword>
<dbReference type="Proteomes" id="UP001439008">
    <property type="component" value="Unassembled WGS sequence"/>
</dbReference>
<feature type="domain" description="PIGA GPI anchor biosynthesis" evidence="3">
    <location>
        <begin position="49"/>
        <end position="133"/>
    </location>
</feature>
<dbReference type="PANTHER" id="PTHR45871">
    <property type="entry name" value="N-ACETYLGLUCOSAMINYL-PHOSPHATIDYLINOSITOL BIOSYNTHETIC PROTEIN"/>
    <property type="match status" value="1"/>
</dbReference>
<evidence type="ECO:0000313" key="5">
    <source>
        <dbReference type="Proteomes" id="UP001439008"/>
    </source>
</evidence>
<dbReference type="InterPro" id="IPR013234">
    <property type="entry name" value="PIGA_GPI_anchor_biosynthesis"/>
</dbReference>
<dbReference type="PANTHER" id="PTHR45871:SF1">
    <property type="entry name" value="PHOSPHATIDYLINOSITOL N-ACETYLGLUCOSAMINYLTRANSFERASE SUBUNIT A"/>
    <property type="match status" value="1"/>
</dbReference>
<evidence type="ECO:0008006" key="6">
    <source>
        <dbReference type="Google" id="ProtNLM"/>
    </source>
</evidence>
<dbReference type="InterPro" id="IPR001296">
    <property type="entry name" value="Glyco_trans_1"/>
</dbReference>
<protein>
    <recommendedName>
        <fullName evidence="6">Phosphatidylinositol N-acetylglucosaminyltransferase</fullName>
    </recommendedName>
</protein>
<accession>A0ABV2AJ43</accession>
<proteinExistence type="predicted"/>
<comment type="caution">
    <text evidence="4">The sequence shown here is derived from an EMBL/GenBank/DDBJ whole genome shotgun (WGS) entry which is preliminary data.</text>
</comment>
<gene>
    <name evidence="4" type="ORF">MHBO_001443</name>
</gene>
<reference evidence="4 5" key="1">
    <citation type="journal article" date="2024" name="BMC Biol.">
        <title>Comparative genomics of Ascetosporea gives new insight into the evolutionary basis for animal parasitism in Rhizaria.</title>
        <authorList>
            <person name="Hiltunen Thoren M."/>
            <person name="Onut-Brannstrom I."/>
            <person name="Alfjorden A."/>
            <person name="Peckova H."/>
            <person name="Swords F."/>
            <person name="Hooper C."/>
            <person name="Holzer A.S."/>
            <person name="Bass D."/>
            <person name="Burki F."/>
        </authorList>
    </citation>
    <scope>NUCLEOTIDE SEQUENCE [LARGE SCALE GENOMIC DNA]</scope>
    <source>
        <strain evidence="4">20-A016</strain>
    </source>
</reference>
<evidence type="ECO:0000259" key="2">
    <source>
        <dbReference type="Pfam" id="PF00534"/>
    </source>
</evidence>
<dbReference type="Pfam" id="PF00534">
    <property type="entry name" value="Glycos_transf_1"/>
    <property type="match status" value="1"/>
</dbReference>
<name>A0ABV2AJ43_9EUKA</name>
<organism evidence="4 5">
    <name type="scientific">Bonamia ostreae</name>
    <dbReference type="NCBI Taxonomy" id="126728"/>
    <lineage>
        <taxon>Eukaryota</taxon>
        <taxon>Sar</taxon>
        <taxon>Rhizaria</taxon>
        <taxon>Endomyxa</taxon>
        <taxon>Ascetosporea</taxon>
        <taxon>Haplosporida</taxon>
        <taxon>Bonamia</taxon>
    </lineage>
</organism>
<dbReference type="Pfam" id="PF08288">
    <property type="entry name" value="PIGA"/>
    <property type="match status" value="1"/>
</dbReference>
<sequence length="397" mass="45072">MANKKLRICFVSDFFYPQFGGVETHIFCLSQQLIKMGHKVIVITGNIFKRRQGVRYMANGLKVYYLPMKRFYEHRIVGLVAVSGLPYFRDIVLREKIEIVHTHQINSMLGMECILHAKLMGLTVLLTSHSLYSPGALSVICSSYLYNSIYTHLDHIICVSKTCKENFVVNSIFDHTKISVIPNGIDSTRFKPDPSKRPNPKKKINVICIGRFYKRKGIELITGVIPLICAKYKNAHFIIVGDGPKKILVEEMRKKNQLNDRITIKPGIPFDKVRENLIEAHIFLNGSLTESFCMANLEAMSCGLHVVTTNVGGIPEVNPDDQFTMCSPNISSMESALSGVIDNFSVDEEKLHRIVGNRFNWQNVAERTLKTYVCAKSSTTAPFLERIKKFSNRRLFS</sequence>
<evidence type="ECO:0000259" key="3">
    <source>
        <dbReference type="Pfam" id="PF08288"/>
    </source>
</evidence>
<dbReference type="EMBL" id="JBDODL010000355">
    <property type="protein sequence ID" value="MES1919647.1"/>
    <property type="molecule type" value="Genomic_DNA"/>
</dbReference>
<keyword evidence="5" id="KW-1185">Reference proteome</keyword>
<dbReference type="Gene3D" id="3.40.50.2000">
    <property type="entry name" value="Glycogen Phosphorylase B"/>
    <property type="match status" value="2"/>
</dbReference>
<evidence type="ECO:0000256" key="1">
    <source>
        <dbReference type="ARBA" id="ARBA00022676"/>
    </source>
</evidence>